<comment type="similarity">
    <text evidence="2 9">Belongs to the DNA polymerase type-B family.</text>
</comment>
<dbReference type="InterPro" id="IPR043502">
    <property type="entry name" value="DNA/RNA_pol_sf"/>
</dbReference>
<dbReference type="GO" id="GO:0006261">
    <property type="term" value="P:DNA-templated DNA replication"/>
    <property type="evidence" value="ECO:0007669"/>
    <property type="project" value="TreeGrafter"/>
</dbReference>
<organism evidence="12 13">
    <name type="scientific">Helicoverpa armigera granulovirus</name>
    <dbReference type="NCBI Taxonomy" id="489830"/>
    <lineage>
        <taxon>Viruses</taxon>
        <taxon>Viruses incertae sedis</taxon>
        <taxon>Naldaviricetes</taxon>
        <taxon>Lefavirales</taxon>
        <taxon>Baculoviridae</taxon>
        <taxon>Betabaculovirus</taxon>
        <taxon>Betabaculovirus helarmigerae</taxon>
    </lineage>
</organism>
<dbReference type="Gene3D" id="3.30.420.10">
    <property type="entry name" value="Ribonuclease H-like superfamily/Ribonuclease H"/>
    <property type="match status" value="1"/>
</dbReference>
<evidence type="ECO:0000256" key="2">
    <source>
        <dbReference type="ARBA" id="ARBA00005755"/>
    </source>
</evidence>
<keyword evidence="13" id="KW-1185">Reference proteome</keyword>
<evidence type="ECO:0000256" key="9">
    <source>
        <dbReference type="RuleBase" id="RU000442"/>
    </source>
</evidence>
<dbReference type="InterPro" id="IPR050240">
    <property type="entry name" value="DNA_pol_type-B"/>
</dbReference>
<evidence type="ECO:0000256" key="4">
    <source>
        <dbReference type="ARBA" id="ARBA00022695"/>
    </source>
</evidence>
<keyword evidence="5 9" id="KW-0239">DNA-directed DNA polymerase</keyword>
<evidence type="ECO:0000259" key="11">
    <source>
        <dbReference type="Pfam" id="PF03104"/>
    </source>
</evidence>
<dbReference type="Proteomes" id="UP000203266">
    <property type="component" value="Segment"/>
</dbReference>
<comment type="function">
    <text evidence="1">Replicates the viral genome, host DNA polymerases cannot substitute for the viral enzyme in this process.</text>
</comment>
<evidence type="ECO:0000256" key="1">
    <source>
        <dbReference type="ARBA" id="ARBA00002701"/>
    </source>
</evidence>
<dbReference type="Pfam" id="PF00136">
    <property type="entry name" value="DNA_pol_B"/>
    <property type="match status" value="1"/>
</dbReference>
<dbReference type="PANTHER" id="PTHR10322">
    <property type="entry name" value="DNA POLYMERASE CATALYTIC SUBUNIT"/>
    <property type="match status" value="1"/>
</dbReference>
<dbReference type="SMART" id="SM00486">
    <property type="entry name" value="POLBc"/>
    <property type="match status" value="1"/>
</dbReference>
<evidence type="ECO:0000256" key="8">
    <source>
        <dbReference type="ARBA" id="ARBA00049244"/>
    </source>
</evidence>
<keyword evidence="3 9" id="KW-0808">Transferase</keyword>
<accession>A9YMX6</accession>
<name>A9YMX6_9BBAC</name>
<dbReference type="SUPFAM" id="SSF53098">
    <property type="entry name" value="Ribonuclease H-like"/>
    <property type="match status" value="1"/>
</dbReference>
<dbReference type="GO" id="GO:0039693">
    <property type="term" value="P:viral DNA genome replication"/>
    <property type="evidence" value="ECO:0007669"/>
    <property type="project" value="UniProtKB-KW"/>
</dbReference>
<keyword evidence="4 9" id="KW-0548">Nucleotidyltransferase</keyword>
<dbReference type="SUPFAM" id="SSF56672">
    <property type="entry name" value="DNA/RNA polymerases"/>
    <property type="match status" value="1"/>
</dbReference>
<keyword evidence="6" id="KW-1194">Viral DNA replication</keyword>
<keyword evidence="7 9" id="KW-0238">DNA-binding</keyword>
<dbReference type="InterPro" id="IPR023211">
    <property type="entry name" value="DNA_pol_palm_dom_sf"/>
</dbReference>
<dbReference type="InterPro" id="IPR012337">
    <property type="entry name" value="RNaseH-like_sf"/>
</dbReference>
<protein>
    <recommendedName>
        <fullName evidence="9">DNA polymerase</fullName>
        <ecNumber evidence="9">2.7.7.7</ecNumber>
    </recommendedName>
</protein>
<dbReference type="PANTHER" id="PTHR10322:SF23">
    <property type="entry name" value="DNA POLYMERASE DELTA CATALYTIC SUBUNIT"/>
    <property type="match status" value="1"/>
</dbReference>
<evidence type="ECO:0000256" key="7">
    <source>
        <dbReference type="ARBA" id="ARBA00023125"/>
    </source>
</evidence>
<evidence type="ECO:0000256" key="6">
    <source>
        <dbReference type="ARBA" id="ARBA00023109"/>
    </source>
</evidence>
<comment type="catalytic activity">
    <reaction evidence="8 9">
        <text>DNA(n) + a 2'-deoxyribonucleoside 5'-triphosphate = DNA(n+1) + diphosphate</text>
        <dbReference type="Rhea" id="RHEA:22508"/>
        <dbReference type="Rhea" id="RHEA-COMP:17339"/>
        <dbReference type="Rhea" id="RHEA-COMP:17340"/>
        <dbReference type="ChEBI" id="CHEBI:33019"/>
        <dbReference type="ChEBI" id="CHEBI:61560"/>
        <dbReference type="ChEBI" id="CHEBI:173112"/>
        <dbReference type="EC" id="2.7.7.7"/>
    </reaction>
</comment>
<dbReference type="EMBL" id="EU255577">
    <property type="protein sequence ID" value="ABY47825.1"/>
    <property type="molecule type" value="Genomic_DNA"/>
</dbReference>
<dbReference type="InterPro" id="IPR006172">
    <property type="entry name" value="DNA-dir_DNA_pol_B"/>
</dbReference>
<dbReference type="OrthoDB" id="165at10239"/>
<feature type="domain" description="DNA-directed DNA polymerase family B exonuclease" evidence="11">
    <location>
        <begin position="210"/>
        <end position="387"/>
    </location>
</feature>
<evidence type="ECO:0000313" key="12">
    <source>
        <dbReference type="EMBL" id="ABY47825.1"/>
    </source>
</evidence>
<dbReference type="EC" id="2.7.7.7" evidence="9"/>
<feature type="domain" description="DNA-directed DNA polymerase family B multifunctional" evidence="10">
    <location>
        <begin position="515"/>
        <end position="892"/>
    </location>
</feature>
<dbReference type="PRINTS" id="PR00106">
    <property type="entry name" value="DNAPOLB"/>
</dbReference>
<reference evidence="12 13" key="1">
    <citation type="journal article" date="2008" name="Virus Genes">
        <title>Genomic sequence analysis of a granulovirus isolated from the Old World bollworm, Helicoverpa armigera.</title>
        <authorList>
            <person name="Harrison R.L."/>
            <person name="Popham H.J."/>
        </authorList>
    </citation>
    <scope>NUCLEOTIDE SEQUENCE [LARGE SCALE GENOMIC DNA]</scope>
</reference>
<keyword evidence="9" id="KW-0235">DNA replication</keyword>
<dbReference type="GO" id="GO:0003887">
    <property type="term" value="F:DNA-directed DNA polymerase activity"/>
    <property type="evidence" value="ECO:0007669"/>
    <property type="project" value="UniProtKB-KW"/>
</dbReference>
<dbReference type="Gene3D" id="3.90.1600.10">
    <property type="entry name" value="Palm domain of DNA polymerase"/>
    <property type="match status" value="1"/>
</dbReference>
<dbReference type="InterPro" id="IPR017964">
    <property type="entry name" value="DNA-dir_DNA_pol_B_CS"/>
</dbReference>
<evidence type="ECO:0000259" key="10">
    <source>
        <dbReference type="Pfam" id="PF00136"/>
    </source>
</evidence>
<evidence type="ECO:0000313" key="13">
    <source>
        <dbReference type="Proteomes" id="UP000203266"/>
    </source>
</evidence>
<dbReference type="GO" id="GO:0000166">
    <property type="term" value="F:nucleotide binding"/>
    <property type="evidence" value="ECO:0007669"/>
    <property type="project" value="InterPro"/>
</dbReference>
<dbReference type="Pfam" id="PF03104">
    <property type="entry name" value="DNA_pol_B_exo1"/>
    <property type="match status" value="1"/>
</dbReference>
<dbReference type="RefSeq" id="YP_001649116.1">
    <property type="nucleotide sequence ID" value="NC_010240.1"/>
</dbReference>
<evidence type="ECO:0000256" key="3">
    <source>
        <dbReference type="ARBA" id="ARBA00022679"/>
    </source>
</evidence>
<dbReference type="GeneID" id="10973818"/>
<proteinExistence type="inferred from homology"/>
<dbReference type="InterPro" id="IPR006133">
    <property type="entry name" value="DNA-dir_DNA_pol_B_exonuc"/>
</dbReference>
<dbReference type="InterPro" id="IPR006134">
    <property type="entry name" value="DNA-dir_DNA_pol_B_multi_dom"/>
</dbReference>
<evidence type="ECO:0000256" key="5">
    <source>
        <dbReference type="ARBA" id="ARBA00022932"/>
    </source>
</evidence>
<dbReference type="PROSITE" id="PS00116">
    <property type="entry name" value="DNA_POLYMERASE_B"/>
    <property type="match status" value="1"/>
</dbReference>
<dbReference type="KEGG" id="vg:10973818"/>
<sequence>MMGDDYEDFDIADYEEIDNCIRKEEEKELPTSPVGFRVCTNVLSEMSEMYSRQSFTVPQNTVYRITRLHYDNQHLYIFLTGVGNVQFYCKIFCPIYSYKLCTTNHRVRQCRNAGCSTYKNMVVTGLKNYDCERVHVVKVIRTLANANEKFLLDEFCNDVNRVQMQYSLYEGDCIKFISEVIVDNVGCCQNVCMSDVAMVPIDQLTESIDSIVASYDLETFTNGFQLSNPDTDPIITIALTVKRHNNQLLRYCLINSVQRPDFSDPYTQVDNVDGEAVVVPFNNERDMIVMFYKMLTLANPDEVIDYNGDNFDLPYLIKRAKILCIDSNIIRRYDLPPTTFRVYKINTKFGYGFNSHSMVYYNHVDLYQYIKNTLDASKMENMKLDTVANFYLGVGKVELSVKEMMQLYKEGKFGKIVKYNIRDTVLPVDIFNKCQVANRLYADSSIMSLSRDDYLKRISHRIIVALFDRAIKNKNTNGENDPYFFNKFDLNKMVTRKPIAQSPESDSDSDEKKDEGDPMDLTLLLRRRVPEHEIPSNAVRLCPLKCNIKYTGGMVLSPVPGYYGLTFTLDFSQLYTSIMIAESACLSNLFFGSDGYLYLQKNKNAITTKFLQEQAGKRAGWKAEMKKFPNNSFMYFLFDSWQNAAKLNCNSQYGWFGLFCKALANHITFIGRENLTDAIAKIEALSNDERIMKKWNLTKMTLKVVYGDTDSTFVNIKMDENELQAMGDAKLRQMIMEEIVIPVNDGWHGDYKMELENIMRCMLIKGKKSYVCLKENGSVYKRGFNVKKDVPLFLRVIFDQVIEKLLKNHSLDCVLQHLVDQLKQQCDNFCTDARDKYSFSQTLNINVKTTIAYKLYMELKNSPDTKLLHDSGDRIPYLLLDIKSASVKDKAWPTQLFTDKHTLSWSKHLSIICSFLNDLMSMLDNDTAFVYAFEQICVYLQKNQCNDIVWPTLKRLTDSKKKDLLKREMNIKDKKLITPEMYQTIIQEKSHKYIHEYEFTMSKIKPVYTINKTSFCDDCPTCNGRGESAVQRCQSTDLVPVVKEKKKKPTKPKTKKRTFDNVKSESKSELAFKRKLPNSETRGIKKHFNVITPSTSTK</sequence>
<dbReference type="InterPro" id="IPR036397">
    <property type="entry name" value="RNaseH_sf"/>
</dbReference>
<dbReference type="GO" id="GO:0003677">
    <property type="term" value="F:DNA binding"/>
    <property type="evidence" value="ECO:0007669"/>
    <property type="project" value="UniProtKB-KW"/>
</dbReference>